<proteinExistence type="predicted"/>
<protein>
    <submittedName>
        <fullName evidence="1">Uncharacterized protein</fullName>
    </submittedName>
</protein>
<sequence length="23" mass="2455">MSKTERRLAAGLVVVLISVPDLS</sequence>
<evidence type="ECO:0000313" key="1">
    <source>
        <dbReference type="EMBL" id="CVI15535.1"/>
    </source>
</evidence>
<dbReference type="AlphaFoldDB" id="A0A822UZN5"/>
<name>A0A822UZN5_AGRTU</name>
<accession>A0A822UZN5</accession>
<dbReference type="Proteomes" id="UP000192074">
    <property type="component" value="Unassembled WGS sequence"/>
</dbReference>
<organism evidence="1 2">
    <name type="scientific">Agrobacterium tumefaciens str. B6</name>
    <dbReference type="NCBI Taxonomy" id="1183423"/>
    <lineage>
        <taxon>Bacteria</taxon>
        <taxon>Pseudomonadati</taxon>
        <taxon>Pseudomonadota</taxon>
        <taxon>Alphaproteobacteria</taxon>
        <taxon>Hyphomicrobiales</taxon>
        <taxon>Rhizobiaceae</taxon>
        <taxon>Rhizobium/Agrobacterium group</taxon>
        <taxon>Agrobacterium</taxon>
        <taxon>Agrobacterium tumefaciens complex</taxon>
    </lineage>
</organism>
<comment type="caution">
    <text evidence="1">The sequence shown here is derived from an EMBL/GenBank/DDBJ whole genome shotgun (WGS) entry which is preliminary data.</text>
</comment>
<evidence type="ECO:0000313" key="2">
    <source>
        <dbReference type="Proteomes" id="UP000192074"/>
    </source>
</evidence>
<dbReference type="EMBL" id="FCNL01000011">
    <property type="protein sequence ID" value="CVI15535.1"/>
    <property type="molecule type" value="Genomic_DNA"/>
</dbReference>
<reference evidence="1 2" key="1">
    <citation type="submission" date="2016-01" db="EMBL/GenBank/DDBJ databases">
        <authorList>
            <person name="Regsiter A."/>
            <person name="william w."/>
        </authorList>
    </citation>
    <scope>NUCLEOTIDE SEQUENCE [LARGE SCALE GENOMIC DNA]</scope>
    <source>
        <strain evidence="1 2">B6</strain>
    </source>
</reference>
<gene>
    <name evidence="1" type="ORF">AGR4A_Cc190189</name>
</gene>